<gene>
    <name evidence="1" type="ORF">A4A59_021170</name>
</gene>
<protein>
    <submittedName>
        <fullName evidence="1">Uncharacterized protein</fullName>
    </submittedName>
</protein>
<evidence type="ECO:0000313" key="2">
    <source>
        <dbReference type="Proteomes" id="UP000076193"/>
    </source>
</evidence>
<evidence type="ECO:0000313" key="1">
    <source>
        <dbReference type="EMBL" id="XKQ39579.1"/>
    </source>
</evidence>
<accession>A0ACD5F2P0</accession>
<sequence length="158" mass="17715">MSTGIFGLLMQPSSEEKTETRFHEWQGISGRWWLTIVQPLLAEHLNLPSVYVMVRRDFHGRTYPLYIGQTSDTGRRMDEHLRGKLREAIALGGNELHQHFSAGSERERFAIETDLRNGHNAPLNRQNSAAVFGGLLGLGAAHIEKRNQTLAGLLDGRG</sequence>
<dbReference type="EMBL" id="CP171844">
    <property type="protein sequence ID" value="XKQ39579.1"/>
    <property type="molecule type" value="Genomic_DNA"/>
</dbReference>
<proteinExistence type="predicted"/>
<dbReference type="Proteomes" id="UP000076193">
    <property type="component" value="Chromosome"/>
</dbReference>
<name>A0ACD5F2P0_RHILE</name>
<organism evidence="1 2">
    <name type="scientific">Rhizobium leguminosarum</name>
    <dbReference type="NCBI Taxonomy" id="384"/>
    <lineage>
        <taxon>Bacteria</taxon>
        <taxon>Pseudomonadati</taxon>
        <taxon>Pseudomonadota</taxon>
        <taxon>Alphaproteobacteria</taxon>
        <taxon>Hyphomicrobiales</taxon>
        <taxon>Rhizobiaceae</taxon>
        <taxon>Rhizobium/Agrobacterium group</taxon>
        <taxon>Rhizobium</taxon>
    </lineage>
</organism>
<reference evidence="1" key="1">
    <citation type="submission" date="2024-10" db="EMBL/GenBank/DDBJ databases">
        <title>Strain of Rhizobium-related bacteria isolated fromm roots of Vavilovia formosa.</title>
        <authorList>
            <person name="Kimeklis A."/>
            <person name="Afonin A."/>
        </authorList>
    </citation>
    <scope>NUCLEOTIDE SEQUENCE</scope>
    <source>
        <strain evidence="1">Vaf12</strain>
    </source>
</reference>